<dbReference type="OrthoDB" id="1730907at2759"/>
<comment type="caution">
    <text evidence="1">The sequence shown here is derived from an EMBL/GenBank/DDBJ whole genome shotgun (WGS) entry which is preliminary data.</text>
</comment>
<sequence length="108" mass="12873">MNPWVICWDNEMKREEKNKPFTILAKIAKTNPIKYIFEKPALARRIARWQMALSEYDITYVSQSAIKGRVLAEHLTYHPLTDPQPLYHEFPDEHIMTTTEIELLREEE</sequence>
<name>A0A371I1Y6_MUCPR</name>
<dbReference type="AlphaFoldDB" id="A0A371I1Y6"/>
<dbReference type="PANTHER" id="PTHR48475">
    <property type="entry name" value="RIBONUCLEASE H"/>
    <property type="match status" value="1"/>
</dbReference>
<proteinExistence type="predicted"/>
<organism evidence="1 2">
    <name type="scientific">Mucuna pruriens</name>
    <name type="common">Velvet bean</name>
    <name type="synonym">Dolichos pruriens</name>
    <dbReference type="NCBI Taxonomy" id="157652"/>
    <lineage>
        <taxon>Eukaryota</taxon>
        <taxon>Viridiplantae</taxon>
        <taxon>Streptophyta</taxon>
        <taxon>Embryophyta</taxon>
        <taxon>Tracheophyta</taxon>
        <taxon>Spermatophyta</taxon>
        <taxon>Magnoliopsida</taxon>
        <taxon>eudicotyledons</taxon>
        <taxon>Gunneridae</taxon>
        <taxon>Pentapetalae</taxon>
        <taxon>rosids</taxon>
        <taxon>fabids</taxon>
        <taxon>Fabales</taxon>
        <taxon>Fabaceae</taxon>
        <taxon>Papilionoideae</taxon>
        <taxon>50 kb inversion clade</taxon>
        <taxon>NPAAA clade</taxon>
        <taxon>indigoferoid/millettioid clade</taxon>
        <taxon>Phaseoleae</taxon>
        <taxon>Mucuna</taxon>
    </lineage>
</organism>
<keyword evidence="2" id="KW-1185">Reference proteome</keyword>
<evidence type="ECO:0000313" key="2">
    <source>
        <dbReference type="Proteomes" id="UP000257109"/>
    </source>
</evidence>
<evidence type="ECO:0000313" key="1">
    <source>
        <dbReference type="EMBL" id="RDY09056.1"/>
    </source>
</evidence>
<dbReference type="EMBL" id="QJKJ01001135">
    <property type="protein sequence ID" value="RDY09056.1"/>
    <property type="molecule type" value="Genomic_DNA"/>
</dbReference>
<feature type="non-terminal residue" evidence="1">
    <location>
        <position position="1"/>
    </location>
</feature>
<evidence type="ECO:0008006" key="3">
    <source>
        <dbReference type="Google" id="ProtNLM"/>
    </source>
</evidence>
<reference evidence="1" key="1">
    <citation type="submission" date="2018-05" db="EMBL/GenBank/DDBJ databases">
        <title>Draft genome of Mucuna pruriens seed.</title>
        <authorList>
            <person name="Nnadi N.E."/>
            <person name="Vos R."/>
            <person name="Hasami M.H."/>
            <person name="Devisetty U.K."/>
            <person name="Aguiy J.C."/>
        </authorList>
    </citation>
    <scope>NUCLEOTIDE SEQUENCE [LARGE SCALE GENOMIC DNA]</scope>
    <source>
        <strain evidence="1">JCA_2017</strain>
    </source>
</reference>
<dbReference type="Proteomes" id="UP000257109">
    <property type="component" value="Unassembled WGS sequence"/>
</dbReference>
<dbReference type="PANTHER" id="PTHR48475:SF1">
    <property type="entry name" value="RNASE H TYPE-1 DOMAIN-CONTAINING PROTEIN"/>
    <property type="match status" value="1"/>
</dbReference>
<gene>
    <name evidence="1" type="ORF">CR513_06646</name>
</gene>
<protein>
    <recommendedName>
        <fullName evidence="3">Reverse transcriptase RNase H-like domain-containing protein</fullName>
    </recommendedName>
</protein>
<accession>A0A371I1Y6</accession>